<gene>
    <name evidence="4" type="ORF">B7463_g4420</name>
</gene>
<accession>A0A3E2HET2</accession>
<dbReference type="PROSITE" id="PS50103">
    <property type="entry name" value="ZF_C3H1"/>
    <property type="match status" value="1"/>
</dbReference>
<keyword evidence="1" id="KW-0863">Zinc-finger</keyword>
<proteinExistence type="predicted"/>
<evidence type="ECO:0000256" key="1">
    <source>
        <dbReference type="PROSITE-ProRule" id="PRU00723"/>
    </source>
</evidence>
<feature type="domain" description="C3H1-type" evidence="3">
    <location>
        <begin position="304"/>
        <end position="331"/>
    </location>
</feature>
<dbReference type="EMBL" id="NCSJ02000065">
    <property type="protein sequence ID" value="RFU31924.1"/>
    <property type="molecule type" value="Genomic_DNA"/>
</dbReference>
<protein>
    <recommendedName>
        <fullName evidence="3">C3H1-type domain-containing protein</fullName>
    </recommendedName>
</protein>
<dbReference type="Proteomes" id="UP000258309">
    <property type="component" value="Unassembled WGS sequence"/>
</dbReference>
<sequence length="410" mass="45562">MAVGMMEFFQRFQALQSQRVTSDELIKNRNPYVVALFDGDGMIFHQDFVRQGLEGGKKAANALRNVIFEHCKGITEETEVIAKVYANISGLAKAMVRNGCIDKPDEFKEFTLGFTQGKASFDFIDVGHGKERADSKIRGEPSPSIPSSDRTDKLVEATRWNIRNHNCKQILLGISHDSGYAPFLDDVVRQDDRCPVAIIEGSPTVRELTATGLPVINLTKDLFRGEKLVDRTTTTSAAPAPSTWAGVSSIATLPLSKPPVISVKSSPLPVKSTPSLEVIWDPGPRGLDPPLMVNPVVVQEVKKRTPKKLCNFWYLRGECNNRECAFEHDHDATGEELDALAFLNRLHPCSNGQECVLDNCIYGHHCPSTISRPNQPPLCNAYGCKFYKEDHPPDTRYKHSNSPNTEYGYN</sequence>
<dbReference type="OMA" id="HCHQIFL"/>
<feature type="zinc finger region" description="C3H1-type" evidence="1">
    <location>
        <begin position="304"/>
        <end position="331"/>
    </location>
</feature>
<feature type="region of interest" description="Disordered" evidence="2">
    <location>
        <begin position="132"/>
        <end position="151"/>
    </location>
</feature>
<evidence type="ECO:0000256" key="2">
    <source>
        <dbReference type="SAM" id="MobiDB-lite"/>
    </source>
</evidence>
<organism evidence="4 5">
    <name type="scientific">Scytalidium lignicola</name>
    <name type="common">Hyphomycete</name>
    <dbReference type="NCBI Taxonomy" id="5539"/>
    <lineage>
        <taxon>Eukaryota</taxon>
        <taxon>Fungi</taxon>
        <taxon>Dikarya</taxon>
        <taxon>Ascomycota</taxon>
        <taxon>Pezizomycotina</taxon>
        <taxon>Leotiomycetes</taxon>
        <taxon>Leotiomycetes incertae sedis</taxon>
        <taxon>Scytalidium</taxon>
    </lineage>
</organism>
<dbReference type="InterPro" id="IPR057683">
    <property type="entry name" value="DUF7923"/>
</dbReference>
<keyword evidence="1" id="KW-0479">Metal-binding</keyword>
<dbReference type="InterPro" id="IPR000571">
    <property type="entry name" value="Znf_CCCH"/>
</dbReference>
<dbReference type="PANTHER" id="PTHR37543">
    <property type="entry name" value="CCCH ZINC FINGER DNA BINDING PROTEIN (AFU_ORTHOLOGUE AFUA_5G12760)"/>
    <property type="match status" value="1"/>
</dbReference>
<keyword evidence="5" id="KW-1185">Reference proteome</keyword>
<reference evidence="4 5" key="1">
    <citation type="submission" date="2018-05" db="EMBL/GenBank/DDBJ databases">
        <title>Draft genome sequence of Scytalidium lignicola DSM 105466, a ubiquitous saprotrophic fungus.</title>
        <authorList>
            <person name="Buettner E."/>
            <person name="Gebauer A.M."/>
            <person name="Hofrichter M."/>
            <person name="Liers C."/>
            <person name="Kellner H."/>
        </authorList>
    </citation>
    <scope>NUCLEOTIDE SEQUENCE [LARGE SCALE GENOMIC DNA]</scope>
    <source>
        <strain evidence="4 5">DSM 105466</strain>
    </source>
</reference>
<dbReference type="Gene3D" id="4.10.1000.40">
    <property type="match status" value="1"/>
</dbReference>
<feature type="non-terminal residue" evidence="4">
    <location>
        <position position="410"/>
    </location>
</feature>
<dbReference type="Pfam" id="PF25543">
    <property type="entry name" value="zf-CCCH_tandem"/>
    <property type="match status" value="1"/>
</dbReference>
<feature type="non-terminal residue" evidence="4">
    <location>
        <position position="1"/>
    </location>
</feature>
<comment type="caution">
    <text evidence="4">The sequence shown here is derived from an EMBL/GenBank/DDBJ whole genome shotgun (WGS) entry which is preliminary data.</text>
</comment>
<dbReference type="Pfam" id="PF25542">
    <property type="entry name" value="zf-CCCH_12"/>
    <property type="match status" value="1"/>
</dbReference>
<dbReference type="InterPro" id="IPR057654">
    <property type="entry name" value="Znf-CCCH_tandem"/>
</dbReference>
<evidence type="ECO:0000259" key="3">
    <source>
        <dbReference type="PROSITE" id="PS50103"/>
    </source>
</evidence>
<evidence type="ECO:0000313" key="4">
    <source>
        <dbReference type="EMBL" id="RFU31924.1"/>
    </source>
</evidence>
<dbReference type="STRING" id="5539.A0A3E2HET2"/>
<dbReference type="GO" id="GO:0008270">
    <property type="term" value="F:zinc ion binding"/>
    <property type="evidence" value="ECO:0007669"/>
    <property type="project" value="UniProtKB-KW"/>
</dbReference>
<name>A0A3E2HET2_SCYLI</name>
<dbReference type="Pfam" id="PF25540">
    <property type="entry name" value="DUF7923"/>
    <property type="match status" value="2"/>
</dbReference>
<keyword evidence="1" id="KW-0862">Zinc</keyword>
<dbReference type="AlphaFoldDB" id="A0A3E2HET2"/>
<dbReference type="OrthoDB" id="3512845at2759"/>
<dbReference type="PANTHER" id="PTHR37543:SF1">
    <property type="entry name" value="CCCH ZINC FINGER DNA BINDING PROTEIN (AFU_ORTHOLOGUE AFUA_5G12760)"/>
    <property type="match status" value="1"/>
</dbReference>
<evidence type="ECO:0000313" key="5">
    <source>
        <dbReference type="Proteomes" id="UP000258309"/>
    </source>
</evidence>